<dbReference type="PANTHER" id="PTHR42891">
    <property type="entry name" value="D-GLYCERO-BETA-D-MANNO-HEPTOSE-1,7-BISPHOSPHATE 7-PHOSPHATASE"/>
    <property type="match status" value="1"/>
</dbReference>
<dbReference type="InterPro" id="IPR036412">
    <property type="entry name" value="HAD-like_sf"/>
</dbReference>
<dbReference type="NCBIfam" id="TIGR01662">
    <property type="entry name" value="HAD-SF-IIIA"/>
    <property type="match status" value="1"/>
</dbReference>
<comment type="subcellular location">
    <subcellularLocation>
        <location evidence="1">Cytoplasm</location>
    </subcellularLocation>
</comment>
<name>A0ABY6PLG2_9ACTN</name>
<dbReference type="InterPro" id="IPR023214">
    <property type="entry name" value="HAD_sf"/>
</dbReference>
<dbReference type="Pfam" id="PF13242">
    <property type="entry name" value="Hydrolase_like"/>
    <property type="match status" value="1"/>
</dbReference>
<reference evidence="9" key="1">
    <citation type="journal article" date="2022" name="Front. Microbiol.">
        <title>Mirubactin C rescues the lethal effect of cell wall biosynthesis mutations in Bacillus subtilis.</title>
        <authorList>
            <person name="Kepplinger B."/>
            <person name="Wen X."/>
            <person name="Tyler A.R."/>
            <person name="Kim B.Y."/>
            <person name="Brown J."/>
            <person name="Banks P."/>
            <person name="Dashti Y."/>
            <person name="Mackenzie E.S."/>
            <person name="Wills C."/>
            <person name="Kawai Y."/>
            <person name="Waldron K.J."/>
            <person name="Allenby N.E.E."/>
            <person name="Wu L.J."/>
            <person name="Hall M.J."/>
            <person name="Errington J."/>
        </authorList>
    </citation>
    <scope>NUCLEOTIDE SEQUENCE</scope>
    <source>
        <strain evidence="9">MDA8-470</strain>
    </source>
</reference>
<dbReference type="SUPFAM" id="SSF56784">
    <property type="entry name" value="HAD-like"/>
    <property type="match status" value="1"/>
</dbReference>
<evidence type="ECO:0000313" key="10">
    <source>
        <dbReference type="Proteomes" id="UP001164963"/>
    </source>
</evidence>
<dbReference type="InterPro" id="IPR004446">
    <property type="entry name" value="Heptose_bisP_phosphatase"/>
</dbReference>
<protein>
    <recommendedName>
        <fullName evidence="7">D,D-heptose 1,7-bisphosphate phosphatase</fullName>
    </recommendedName>
</protein>
<dbReference type="Proteomes" id="UP001164963">
    <property type="component" value="Chromosome"/>
</dbReference>
<evidence type="ECO:0000256" key="4">
    <source>
        <dbReference type="ARBA" id="ARBA00022723"/>
    </source>
</evidence>
<evidence type="ECO:0000256" key="1">
    <source>
        <dbReference type="ARBA" id="ARBA00004496"/>
    </source>
</evidence>
<evidence type="ECO:0000256" key="8">
    <source>
        <dbReference type="SAM" id="MobiDB-lite"/>
    </source>
</evidence>
<dbReference type="Gene3D" id="3.40.50.1000">
    <property type="entry name" value="HAD superfamily/HAD-like"/>
    <property type="match status" value="1"/>
</dbReference>
<proteinExistence type="inferred from homology"/>
<dbReference type="NCBIfam" id="TIGR01656">
    <property type="entry name" value="Histidinol-ppas"/>
    <property type="match status" value="1"/>
</dbReference>
<dbReference type="InterPro" id="IPR006543">
    <property type="entry name" value="Histidinol-phos"/>
</dbReference>
<evidence type="ECO:0000256" key="3">
    <source>
        <dbReference type="ARBA" id="ARBA00022490"/>
    </source>
</evidence>
<evidence type="ECO:0000256" key="2">
    <source>
        <dbReference type="ARBA" id="ARBA00005628"/>
    </source>
</evidence>
<keyword evidence="10" id="KW-1185">Reference proteome</keyword>
<feature type="region of interest" description="Disordered" evidence="8">
    <location>
        <begin position="1"/>
        <end position="20"/>
    </location>
</feature>
<evidence type="ECO:0000256" key="7">
    <source>
        <dbReference type="ARBA" id="ARBA00031828"/>
    </source>
</evidence>
<sequence length="202" mass="21140">MSSRPCRTAPPGGPSPTRPGAVLFDRDGTLVHDVPYNGDPELVRPVAGAADAVRLLREAGIPTGVVSNQSGIGRGLLTHDEVRRVNARVDELTGPFDVWVYCPHRPDEGCPCRKPLPGLVVEAAGRLGVRPGDCAVIGDIAADVLAARAAGAEGILVPNARTRPEETRAETDPAPDLLTAVRRLLARPHPAGTAARVQGRTA</sequence>
<keyword evidence="5 9" id="KW-0378">Hydrolase</keyword>
<organism evidence="9 10">
    <name type="scientific">Streptomyces drozdowiczii</name>
    <dbReference type="NCBI Taxonomy" id="202862"/>
    <lineage>
        <taxon>Bacteria</taxon>
        <taxon>Bacillati</taxon>
        <taxon>Actinomycetota</taxon>
        <taxon>Actinomycetes</taxon>
        <taxon>Kitasatosporales</taxon>
        <taxon>Streptomycetaceae</taxon>
        <taxon>Streptomyces</taxon>
    </lineage>
</organism>
<evidence type="ECO:0000256" key="6">
    <source>
        <dbReference type="ARBA" id="ARBA00023277"/>
    </source>
</evidence>
<dbReference type="RefSeq" id="WP_265538684.1">
    <property type="nucleotide sequence ID" value="NZ_CP098740.1"/>
</dbReference>
<comment type="similarity">
    <text evidence="2">Belongs to the GmhB family.</text>
</comment>
<gene>
    <name evidence="9" type="ORF">NEH16_01945</name>
</gene>
<keyword evidence="3" id="KW-0963">Cytoplasm</keyword>
<evidence type="ECO:0000313" key="9">
    <source>
        <dbReference type="EMBL" id="UZK53047.1"/>
    </source>
</evidence>
<keyword evidence="6" id="KW-0119">Carbohydrate metabolism</keyword>
<evidence type="ECO:0000256" key="5">
    <source>
        <dbReference type="ARBA" id="ARBA00022801"/>
    </source>
</evidence>
<dbReference type="EMBL" id="CP098740">
    <property type="protein sequence ID" value="UZK53047.1"/>
    <property type="molecule type" value="Genomic_DNA"/>
</dbReference>
<dbReference type="InterPro" id="IPR006549">
    <property type="entry name" value="HAD-SF_hydro_IIIA"/>
</dbReference>
<accession>A0ABY6PLG2</accession>
<dbReference type="GO" id="GO:0016787">
    <property type="term" value="F:hydrolase activity"/>
    <property type="evidence" value="ECO:0007669"/>
    <property type="project" value="UniProtKB-KW"/>
</dbReference>
<dbReference type="PANTHER" id="PTHR42891:SF1">
    <property type="entry name" value="D-GLYCERO-BETA-D-MANNO-HEPTOSE-1,7-BISPHOSPHATE 7-PHOSPHATASE"/>
    <property type="match status" value="1"/>
</dbReference>
<keyword evidence="4" id="KW-0479">Metal-binding</keyword>